<keyword evidence="1" id="KW-0418">Kinase</keyword>
<dbReference type="PANTHER" id="PTHR35526">
    <property type="entry name" value="ANTI-SIGMA-F FACTOR RSBW-RELATED"/>
    <property type="match status" value="1"/>
</dbReference>
<keyword evidence="5" id="KW-1185">Reference proteome</keyword>
<name>A0ABQ7FQ98_9ACTN</name>
<reference evidence="4 5" key="1">
    <citation type="submission" date="2019-10" db="EMBL/GenBank/DDBJ databases">
        <title>Streptomyces tenebrisbrunneis sp.nov., an endogenous actinomycete isolated from of Lycium ruthenicum.</title>
        <authorList>
            <person name="Ma L."/>
        </authorList>
    </citation>
    <scope>NUCLEOTIDE SEQUENCE [LARGE SCALE GENOMIC DNA]</scope>
    <source>
        <strain evidence="4 5">TRM 66187</strain>
    </source>
</reference>
<dbReference type="SUPFAM" id="SSF55874">
    <property type="entry name" value="ATPase domain of HSP90 chaperone/DNA topoisomerase II/histidine kinase"/>
    <property type="match status" value="1"/>
</dbReference>
<evidence type="ECO:0000259" key="3">
    <source>
        <dbReference type="Pfam" id="PF13581"/>
    </source>
</evidence>
<protein>
    <submittedName>
        <fullName evidence="4">ATP-binding protein</fullName>
    </submittedName>
</protein>
<keyword evidence="1" id="KW-0808">Transferase</keyword>
<sequence>MKSQSATTGSPARAPQMTVRLSSTSRGARLARRLTGQQLADWGFPYDSAVSQAVTAVVAELAANAVTHGRVADRVFRLGIRLGRDTVRVEVTDTRPDRMPPIATGRPDADAESGRGLLLVAAYADRWGCETRTVGTKTAWVEVDLAGRGCTS</sequence>
<evidence type="ECO:0000256" key="2">
    <source>
        <dbReference type="SAM" id="MobiDB-lite"/>
    </source>
</evidence>
<dbReference type="EMBL" id="WHPN01000008">
    <property type="protein sequence ID" value="KAF4411099.1"/>
    <property type="molecule type" value="Genomic_DNA"/>
</dbReference>
<dbReference type="Proteomes" id="UP000621266">
    <property type="component" value="Unassembled WGS sequence"/>
</dbReference>
<evidence type="ECO:0000256" key="1">
    <source>
        <dbReference type="ARBA" id="ARBA00022527"/>
    </source>
</evidence>
<dbReference type="CDD" id="cd16936">
    <property type="entry name" value="HATPase_RsbW-like"/>
    <property type="match status" value="1"/>
</dbReference>
<accession>A0ABQ7FQ98</accession>
<feature type="domain" description="Histidine kinase/HSP90-like ATPase" evidence="3">
    <location>
        <begin position="28"/>
        <end position="137"/>
    </location>
</feature>
<dbReference type="PANTHER" id="PTHR35526:SF3">
    <property type="entry name" value="ANTI-SIGMA-F FACTOR RSBW"/>
    <property type="match status" value="1"/>
</dbReference>
<dbReference type="RefSeq" id="WP_156204801.1">
    <property type="nucleotide sequence ID" value="NZ_WHPN01000008.1"/>
</dbReference>
<dbReference type="Pfam" id="PF13581">
    <property type="entry name" value="HATPase_c_2"/>
    <property type="match status" value="1"/>
</dbReference>
<dbReference type="InterPro" id="IPR050267">
    <property type="entry name" value="Anti-sigma-factor_SerPK"/>
</dbReference>
<evidence type="ECO:0000313" key="4">
    <source>
        <dbReference type="EMBL" id="KAF4411099.1"/>
    </source>
</evidence>
<dbReference type="GO" id="GO:0005524">
    <property type="term" value="F:ATP binding"/>
    <property type="evidence" value="ECO:0007669"/>
    <property type="project" value="UniProtKB-KW"/>
</dbReference>
<evidence type="ECO:0000313" key="5">
    <source>
        <dbReference type="Proteomes" id="UP000621266"/>
    </source>
</evidence>
<keyword evidence="4" id="KW-0067">ATP-binding</keyword>
<dbReference type="Gene3D" id="3.30.565.10">
    <property type="entry name" value="Histidine kinase-like ATPase, C-terminal domain"/>
    <property type="match status" value="1"/>
</dbReference>
<dbReference type="InterPro" id="IPR036890">
    <property type="entry name" value="HATPase_C_sf"/>
</dbReference>
<dbReference type="InterPro" id="IPR003594">
    <property type="entry name" value="HATPase_dom"/>
</dbReference>
<gene>
    <name evidence="4" type="ORF">GCU69_00350</name>
</gene>
<keyword evidence="1" id="KW-0723">Serine/threonine-protein kinase</keyword>
<feature type="compositionally biased region" description="Polar residues" evidence="2">
    <location>
        <begin position="1"/>
        <end position="10"/>
    </location>
</feature>
<keyword evidence="4" id="KW-0547">Nucleotide-binding</keyword>
<comment type="caution">
    <text evidence="4">The sequence shown here is derived from an EMBL/GenBank/DDBJ whole genome shotgun (WGS) entry which is preliminary data.</text>
</comment>
<proteinExistence type="predicted"/>
<organism evidence="4 5">
    <name type="scientific">Streptomyces lycii</name>
    <dbReference type="NCBI Taxonomy" id="2654337"/>
    <lineage>
        <taxon>Bacteria</taxon>
        <taxon>Bacillati</taxon>
        <taxon>Actinomycetota</taxon>
        <taxon>Actinomycetes</taxon>
        <taxon>Kitasatosporales</taxon>
        <taxon>Streptomycetaceae</taxon>
        <taxon>Streptomyces</taxon>
    </lineage>
</organism>
<feature type="region of interest" description="Disordered" evidence="2">
    <location>
        <begin position="1"/>
        <end position="26"/>
    </location>
</feature>